<evidence type="ECO:0000256" key="4">
    <source>
        <dbReference type="ARBA" id="ARBA00022679"/>
    </source>
</evidence>
<proteinExistence type="inferred from homology"/>
<accession>A0A0J6IJE0</accession>
<evidence type="ECO:0000259" key="5">
    <source>
        <dbReference type="Pfam" id="PF00535"/>
    </source>
</evidence>
<keyword evidence="2" id="KW-0997">Cell inner membrane</keyword>
<evidence type="ECO:0000256" key="3">
    <source>
        <dbReference type="ARBA" id="ARBA00022676"/>
    </source>
</evidence>
<dbReference type="Proteomes" id="UP000036325">
    <property type="component" value="Unassembled WGS sequence"/>
</dbReference>
<keyword evidence="2" id="KW-0472">Membrane</keyword>
<keyword evidence="4" id="KW-0808">Transferase</keyword>
<dbReference type="GO" id="GO:0016757">
    <property type="term" value="F:glycosyltransferase activity"/>
    <property type="evidence" value="ECO:0007669"/>
    <property type="project" value="UniProtKB-KW"/>
</dbReference>
<organism evidence="6 7">
    <name type="scientific">Pseudomonas weihenstephanensis</name>
    <dbReference type="NCBI Taxonomy" id="1608994"/>
    <lineage>
        <taxon>Bacteria</taxon>
        <taxon>Pseudomonadati</taxon>
        <taxon>Pseudomonadota</taxon>
        <taxon>Gammaproteobacteria</taxon>
        <taxon>Pseudomonadales</taxon>
        <taxon>Pseudomonadaceae</taxon>
        <taxon>Pseudomonas</taxon>
    </lineage>
</organism>
<reference evidence="6 7" key="1">
    <citation type="submission" date="2015-02" db="EMBL/GenBank/DDBJ databases">
        <title>Pseudomonas helleri sp. nov. and Pseudomonas weihenstephanensis sp. nov., isolated from raw cows milk.</title>
        <authorList>
            <person name="von Neubeck M."/>
            <person name="Huptas C."/>
            <person name="Wenning M."/>
            <person name="Scherer S."/>
        </authorList>
    </citation>
    <scope>NUCLEOTIDE SEQUENCE [LARGE SCALE GENOMIC DNA]</scope>
    <source>
        <strain evidence="6 7">DSM 29166</strain>
    </source>
</reference>
<name>A0A0J6IJE0_9PSED</name>
<evidence type="ECO:0000256" key="1">
    <source>
        <dbReference type="ARBA" id="ARBA00006739"/>
    </source>
</evidence>
<dbReference type="AlphaFoldDB" id="A0A0J6IJE0"/>
<dbReference type="InterPro" id="IPR001173">
    <property type="entry name" value="Glyco_trans_2-like"/>
</dbReference>
<feature type="domain" description="Glycosyltransferase 2-like" evidence="5">
    <location>
        <begin position="17"/>
        <end position="119"/>
    </location>
</feature>
<dbReference type="CDD" id="cd02526">
    <property type="entry name" value="GT2_RfbF_like"/>
    <property type="match status" value="1"/>
</dbReference>
<gene>
    <name evidence="6" type="ORF">TU86_17585</name>
</gene>
<dbReference type="Pfam" id="PF00535">
    <property type="entry name" value="Glycos_transf_2"/>
    <property type="match status" value="1"/>
</dbReference>
<dbReference type="RefSeq" id="WP_048365598.1">
    <property type="nucleotide sequence ID" value="NZ_JYLF01000008.1"/>
</dbReference>
<dbReference type="OrthoDB" id="9771846at2"/>
<protein>
    <recommendedName>
        <fullName evidence="5">Glycosyltransferase 2-like domain-containing protein</fullName>
    </recommendedName>
</protein>
<evidence type="ECO:0000256" key="2">
    <source>
        <dbReference type="ARBA" id="ARBA00022519"/>
    </source>
</evidence>
<dbReference type="SUPFAM" id="SSF53448">
    <property type="entry name" value="Nucleotide-diphospho-sugar transferases"/>
    <property type="match status" value="1"/>
</dbReference>
<dbReference type="InterPro" id="IPR029044">
    <property type="entry name" value="Nucleotide-diphossugar_trans"/>
</dbReference>
<keyword evidence="3" id="KW-0328">Glycosyltransferase</keyword>
<dbReference type="PANTHER" id="PTHR43179:SF12">
    <property type="entry name" value="GALACTOFURANOSYLTRANSFERASE GLFT2"/>
    <property type="match status" value="1"/>
</dbReference>
<dbReference type="EMBL" id="JYLF01000008">
    <property type="protein sequence ID" value="KMN12433.1"/>
    <property type="molecule type" value="Genomic_DNA"/>
</dbReference>
<evidence type="ECO:0000313" key="6">
    <source>
        <dbReference type="EMBL" id="KMN12433.1"/>
    </source>
</evidence>
<dbReference type="STRING" id="1608994.TU86_17585"/>
<dbReference type="Gene3D" id="3.90.550.10">
    <property type="entry name" value="Spore Coat Polysaccharide Biosynthesis Protein SpsA, Chain A"/>
    <property type="match status" value="1"/>
</dbReference>
<keyword evidence="2" id="KW-1003">Cell membrane</keyword>
<evidence type="ECO:0000313" key="7">
    <source>
        <dbReference type="Proteomes" id="UP000036325"/>
    </source>
</evidence>
<sequence length="300" mass="33779">MMPPTCSENNIAQKTAVVVTTYNPEMLDFGKNLASYAAQVGSVIVCDNSDGSHAKEDIQRLVGTMPNAQLLCFNENLGIAEAQNRGIRLAASLGATYFIEMDQDSSLPGDYVERIIRSYQYLIEAGHSVGGVGPVAVSAKDGAYYHGVKEPQGLMKVEKTLSSGFFFSHEAFKTVGDKDSDLFIDYVDWDWCWRSNVKGLGIFVDTELAMQHMLGEGHRKILFFSVGMPAPIRHYYQYRNGLYMLTRRHVPLRWKFERAVILILKLPVYMFFSERGKARRAYIVKAFRDVMSGKKGRLVD</sequence>
<dbReference type="PANTHER" id="PTHR43179">
    <property type="entry name" value="RHAMNOSYLTRANSFERASE WBBL"/>
    <property type="match status" value="1"/>
</dbReference>
<comment type="similarity">
    <text evidence="1">Belongs to the glycosyltransferase 2 family.</text>
</comment>
<dbReference type="PATRIC" id="fig|1608994.3.peg.4215"/>
<comment type="caution">
    <text evidence="6">The sequence shown here is derived from an EMBL/GenBank/DDBJ whole genome shotgun (WGS) entry which is preliminary data.</text>
</comment>